<dbReference type="GO" id="GO:0008081">
    <property type="term" value="F:phosphoric diester hydrolase activity"/>
    <property type="evidence" value="ECO:0000318"/>
    <property type="project" value="GO_Central"/>
</dbReference>
<dbReference type="InParanoid" id="B3RWH3"/>
<feature type="signal peptide" evidence="1">
    <location>
        <begin position="1"/>
        <end position="26"/>
    </location>
</feature>
<feature type="domain" description="GP-PDE" evidence="2">
    <location>
        <begin position="389"/>
        <end position="690"/>
    </location>
</feature>
<dbReference type="Proteomes" id="UP000009022">
    <property type="component" value="Unassembled WGS sequence"/>
</dbReference>
<dbReference type="eggNOG" id="KOG2258">
    <property type="taxonomic scope" value="Eukaryota"/>
</dbReference>
<dbReference type="RefSeq" id="XP_002113025.1">
    <property type="nucleotide sequence ID" value="XM_002112989.1"/>
</dbReference>
<dbReference type="KEGG" id="tad:TRIADDRAFT_56749"/>
<keyword evidence="1" id="KW-0732">Signal</keyword>
<dbReference type="InterPro" id="IPR017946">
    <property type="entry name" value="PLC-like_Pdiesterase_TIM-brl"/>
</dbReference>
<reference evidence="3 4" key="1">
    <citation type="journal article" date="2008" name="Nature">
        <title>The Trichoplax genome and the nature of placozoans.</title>
        <authorList>
            <person name="Srivastava M."/>
            <person name="Begovic E."/>
            <person name="Chapman J."/>
            <person name="Putnam N.H."/>
            <person name="Hellsten U."/>
            <person name="Kawashima T."/>
            <person name="Kuo A."/>
            <person name="Mitros T."/>
            <person name="Salamov A."/>
            <person name="Carpenter M.L."/>
            <person name="Signorovitch A.Y."/>
            <person name="Moreno M.A."/>
            <person name="Kamm K."/>
            <person name="Grimwood J."/>
            <person name="Schmutz J."/>
            <person name="Shapiro H."/>
            <person name="Grigoriev I.V."/>
            <person name="Buss L.W."/>
            <person name="Schierwater B."/>
            <person name="Dellaporta S.L."/>
            <person name="Rokhsar D.S."/>
        </authorList>
    </citation>
    <scope>NUCLEOTIDE SEQUENCE [LARGE SCALE GENOMIC DNA]</scope>
    <source>
        <strain evidence="3 4">Grell-BS-1999</strain>
    </source>
</reference>
<evidence type="ECO:0000313" key="3">
    <source>
        <dbReference type="EMBL" id="EDV25135.1"/>
    </source>
</evidence>
<dbReference type="AlphaFoldDB" id="B3RWH3"/>
<name>B3RWH3_TRIAD</name>
<organism evidence="3 4">
    <name type="scientific">Trichoplax adhaerens</name>
    <name type="common">Trichoplax reptans</name>
    <dbReference type="NCBI Taxonomy" id="10228"/>
    <lineage>
        <taxon>Eukaryota</taxon>
        <taxon>Metazoa</taxon>
        <taxon>Placozoa</taxon>
        <taxon>Uniplacotomia</taxon>
        <taxon>Trichoplacea</taxon>
        <taxon>Trichoplacidae</taxon>
        <taxon>Trichoplax</taxon>
    </lineage>
</organism>
<gene>
    <name evidence="3" type="ORF">TRIADDRAFT_56749</name>
</gene>
<keyword evidence="4" id="KW-1185">Reference proteome</keyword>
<dbReference type="SUPFAM" id="SSF51695">
    <property type="entry name" value="PLC-like phosphodiesterases"/>
    <property type="match status" value="2"/>
</dbReference>
<feature type="domain" description="GP-PDE" evidence="2">
    <location>
        <begin position="55"/>
        <end position="323"/>
    </location>
</feature>
<dbReference type="PANTHER" id="PTHR46211">
    <property type="entry name" value="GLYCEROPHOSPHORYL DIESTER PHOSPHODIESTERASE"/>
    <property type="match status" value="1"/>
</dbReference>
<dbReference type="Pfam" id="PF03009">
    <property type="entry name" value="GDPD"/>
    <property type="match status" value="2"/>
</dbReference>
<proteinExistence type="predicted"/>
<dbReference type="PANTHER" id="PTHR46211:SF14">
    <property type="entry name" value="GLYCEROPHOSPHODIESTER PHOSPHODIESTERASE"/>
    <property type="match status" value="1"/>
</dbReference>
<dbReference type="GO" id="GO:0006629">
    <property type="term" value="P:lipid metabolic process"/>
    <property type="evidence" value="ECO:0007669"/>
    <property type="project" value="InterPro"/>
</dbReference>
<dbReference type="Gene3D" id="3.20.20.190">
    <property type="entry name" value="Phosphatidylinositol (PI) phosphodiesterase"/>
    <property type="match status" value="2"/>
</dbReference>
<evidence type="ECO:0000256" key="1">
    <source>
        <dbReference type="SAM" id="SignalP"/>
    </source>
</evidence>
<dbReference type="HOGENOM" id="CLU_376584_0_0_1"/>
<feature type="chain" id="PRO_5002798396" description="GP-PDE domain-containing protein" evidence="1">
    <location>
        <begin position="27"/>
        <end position="737"/>
    </location>
</feature>
<dbReference type="InterPro" id="IPR030395">
    <property type="entry name" value="GP_PDE_dom"/>
</dbReference>
<dbReference type="EMBL" id="DS985245">
    <property type="protein sequence ID" value="EDV25135.1"/>
    <property type="molecule type" value="Genomic_DNA"/>
</dbReference>
<evidence type="ECO:0000259" key="2">
    <source>
        <dbReference type="PROSITE" id="PS51704"/>
    </source>
</evidence>
<dbReference type="PROSITE" id="PS51704">
    <property type="entry name" value="GP_PDE"/>
    <property type="match status" value="2"/>
</dbReference>
<dbReference type="CDD" id="cd08556">
    <property type="entry name" value="GDPD"/>
    <property type="match status" value="1"/>
</dbReference>
<dbReference type="STRING" id="10228.B3RWH3"/>
<dbReference type="CTD" id="6754238"/>
<sequence>MADMNRNRMWNYAGILVVVLLSSVSAQTQWPNCTDKSGHIQPIPAEHILRQKVPPLIIGHRGNPRIFQENTYDGFVSLLDTNADGFELDVFLTKDDKLVLFHEPNTEHLTGTDKTIYNMTYDEISSQLRLKKKLKYGNNVYEFNQTRPLPLLDDILKRFENESMLIFIEMKPDTPVKQPDMDYVNRIGAAIGNIVRKYNLENKSVVNSFDFWKVRAAKMSNPELVVGNYFYPEEFDAVNYDSHAIYGSFPGLEACSKAIPDRLQFMRFLFETGAVLKTYNGSFFTTDSLIYNNPLVSNLTKNQMVALFGGQVSGGAYTIYRMAQTIKQIDAQEKEIDNMIKWGVKRLITDDVGRLLRKFNRARQKYPDCISGSTGVIPSNHIFNTKKKPLIIGHRGNPMHFQENTMDGFESLINKTYIDGFELDVFLTADDELVTIFDGNLARLTGRNINVYEATYDEISNLTVTDEITYGNRRYKFSKRRPIPLLEDIYKKFQNESFIIYTEIKSPQQDSIRFEYANRVAKALVDLIAKYNMESKVFIFSFDTYNTMVIKKLNPNLVTGGFLFRGEFTPNFDSKKEYLNFTSLSKCLRVLPNGPKFTEFLLLTGAILKSFQGAFFDIDDYLFPNYLQKTTLAALAKQYGHQPSFGAGALYRMGSSDQQLKAAEPMYKAMVEWGVQRLVTDDPFRTAKLIGRYSNYSTSSTPVWVTTGTISSSLPSTPLISATILLFIFGLVQWLTI</sequence>
<evidence type="ECO:0000313" key="4">
    <source>
        <dbReference type="Proteomes" id="UP000009022"/>
    </source>
</evidence>
<accession>B3RWH3</accession>
<dbReference type="OrthoDB" id="197419at2759"/>
<dbReference type="PhylomeDB" id="B3RWH3"/>
<dbReference type="GeneID" id="6754238"/>
<protein>
    <recommendedName>
        <fullName evidence="2">GP-PDE domain-containing protein</fullName>
    </recommendedName>
</protein>